<name>A0ACA9LR09_9GLOM</name>
<dbReference type="EMBL" id="CAJVPM010006954">
    <property type="protein sequence ID" value="CAG8540399.1"/>
    <property type="molecule type" value="Genomic_DNA"/>
</dbReference>
<organism evidence="1 2">
    <name type="scientific">Scutellospora calospora</name>
    <dbReference type="NCBI Taxonomy" id="85575"/>
    <lineage>
        <taxon>Eukaryota</taxon>
        <taxon>Fungi</taxon>
        <taxon>Fungi incertae sedis</taxon>
        <taxon>Mucoromycota</taxon>
        <taxon>Glomeromycotina</taxon>
        <taxon>Glomeromycetes</taxon>
        <taxon>Diversisporales</taxon>
        <taxon>Gigasporaceae</taxon>
        <taxon>Scutellospora</taxon>
    </lineage>
</organism>
<dbReference type="Proteomes" id="UP000789860">
    <property type="component" value="Unassembled WGS sequence"/>
</dbReference>
<evidence type="ECO:0000313" key="1">
    <source>
        <dbReference type="EMBL" id="CAG8540399.1"/>
    </source>
</evidence>
<proteinExistence type="predicted"/>
<gene>
    <name evidence="1" type="ORF">SCALOS_LOCUS4821</name>
</gene>
<protein>
    <submittedName>
        <fullName evidence="1">9079_t:CDS:1</fullName>
    </submittedName>
</protein>
<comment type="caution">
    <text evidence="1">The sequence shown here is derived from an EMBL/GenBank/DDBJ whole genome shotgun (WGS) entry which is preliminary data.</text>
</comment>
<feature type="non-terminal residue" evidence="1">
    <location>
        <position position="1"/>
    </location>
</feature>
<evidence type="ECO:0000313" key="2">
    <source>
        <dbReference type="Proteomes" id="UP000789860"/>
    </source>
</evidence>
<keyword evidence="2" id="KW-1185">Reference proteome</keyword>
<sequence length="173" mass="20004">FWIMGRNRHKWSKYFKIFDEFANKSNKAAICYACLEALELEKILQIENESSEESDEDSTKKIKQTVASGLPFKWIQDDDIIAAFKLANPSIQLPSRHKLSRSILNKEILVTNIENSINSDDKNFPSDIAKIINDSVFWNDLKELDEILLPFCATLNKLQCELARLYDIMHAYA</sequence>
<reference evidence="1" key="1">
    <citation type="submission" date="2021-06" db="EMBL/GenBank/DDBJ databases">
        <authorList>
            <person name="Kallberg Y."/>
            <person name="Tangrot J."/>
            <person name="Rosling A."/>
        </authorList>
    </citation>
    <scope>NUCLEOTIDE SEQUENCE</scope>
    <source>
        <strain evidence="1">AU212A</strain>
    </source>
</reference>
<accession>A0ACA9LR09</accession>